<dbReference type="RefSeq" id="WP_192011737.1">
    <property type="nucleotide sequence ID" value="NZ_JACYTQ010000008.1"/>
</dbReference>
<dbReference type="Gene3D" id="3.40.50.300">
    <property type="entry name" value="P-loop containing nucleotide triphosphate hydrolases"/>
    <property type="match status" value="1"/>
</dbReference>
<dbReference type="EMBL" id="JACYTQ010000008">
    <property type="protein sequence ID" value="MBD8490869.1"/>
    <property type="molecule type" value="Genomic_DNA"/>
</dbReference>
<gene>
    <name evidence="3" type="ORF">IFO69_19105</name>
</gene>
<dbReference type="Pfam" id="PF13304">
    <property type="entry name" value="AAA_21"/>
    <property type="match status" value="1"/>
</dbReference>
<keyword evidence="3" id="KW-0067">ATP-binding</keyword>
<evidence type="ECO:0000313" key="4">
    <source>
        <dbReference type="Proteomes" id="UP000647133"/>
    </source>
</evidence>
<organism evidence="3 4">
    <name type="scientific">Echinicola arenosa</name>
    <dbReference type="NCBI Taxonomy" id="2774144"/>
    <lineage>
        <taxon>Bacteria</taxon>
        <taxon>Pseudomonadati</taxon>
        <taxon>Bacteroidota</taxon>
        <taxon>Cytophagia</taxon>
        <taxon>Cytophagales</taxon>
        <taxon>Cyclobacteriaceae</taxon>
        <taxon>Echinicola</taxon>
    </lineage>
</organism>
<dbReference type="Proteomes" id="UP000647133">
    <property type="component" value="Unassembled WGS sequence"/>
</dbReference>
<dbReference type="InterPro" id="IPR034139">
    <property type="entry name" value="TOPRIM_OLD"/>
</dbReference>
<keyword evidence="4" id="KW-1185">Reference proteome</keyword>
<evidence type="ECO:0000259" key="2">
    <source>
        <dbReference type="Pfam" id="PF20469"/>
    </source>
</evidence>
<reference evidence="3 4" key="1">
    <citation type="submission" date="2020-09" db="EMBL/GenBank/DDBJ databases">
        <title>Echinicola sp. CAU 1574 isolated from sand of Sido Beach.</title>
        <authorList>
            <person name="Kim W."/>
        </authorList>
    </citation>
    <scope>NUCLEOTIDE SEQUENCE [LARGE SCALE GENOMIC DNA]</scope>
    <source>
        <strain evidence="3 4">CAU 1574</strain>
    </source>
</reference>
<keyword evidence="3" id="KW-0547">Nucleotide-binding</keyword>
<accession>A0ABR9AQL6</accession>
<name>A0ABR9AQL6_9BACT</name>
<dbReference type="InterPro" id="IPR003959">
    <property type="entry name" value="ATPase_AAA_core"/>
</dbReference>
<protein>
    <submittedName>
        <fullName evidence="3">ATP-binding protein</fullName>
    </submittedName>
</protein>
<evidence type="ECO:0000259" key="1">
    <source>
        <dbReference type="Pfam" id="PF13304"/>
    </source>
</evidence>
<dbReference type="PANTHER" id="PTHR43581:SF4">
    <property type="entry name" value="ATP_GTP PHOSPHATASE"/>
    <property type="match status" value="1"/>
</dbReference>
<sequence length="557" mass="62449">MIKDIKIQFGSHPAGEKLLIETSPVTVFVGPNNSGKSKLLTEIQQFSQHGVKNHTFKLIDDISFNELSEEQRAKEIESHTLSPNANEQIDQGRILFGDGRTRNQINEQLPNQILTNPNGHKNNFCTYYLSYKTLKLDALNRISLINQRPLGDLQSSPSNNLAILFKDDDKRLEVRRIIEDAFGLYFVLDPTNAGQLRIRLSKTAPENHQVERGLHQEAVDFHKEALEITQASDGVKAFTGIITSIVAGSPKVTILDEPEAFLHPSLSSKLGKEIATSAKIDLNRLFVSTHSSNFLMGCIQSGASINIVRLTYSNEVGTARLLDKEKISTLMKDPLLRSTGVLNALFYKHVIVTEGDSDRAFYQEINERLLEFDSENGIDNCLFINAVGKDTIWKIVKPLREMGIPAVGIYDIDILKNEGSNWTNALKSSFVPDISHQPLGQTRSLLKNKFSELSINMKTDGGVNALPHEEKEAANNLFSQLEEYGIFTVRTGEVEHWLQNLGVTANKSVWLPQMFEKMGSDPDDPSFVKPTRDDDVWEFVGRINSWMSNESRKGIPK</sequence>
<dbReference type="SUPFAM" id="SSF52540">
    <property type="entry name" value="P-loop containing nucleoside triphosphate hydrolases"/>
    <property type="match status" value="1"/>
</dbReference>
<evidence type="ECO:0000313" key="3">
    <source>
        <dbReference type="EMBL" id="MBD8490869.1"/>
    </source>
</evidence>
<feature type="domain" description="ATPase AAA-type core" evidence="1">
    <location>
        <begin position="25"/>
        <end position="295"/>
    </location>
</feature>
<dbReference type="InterPro" id="IPR051396">
    <property type="entry name" value="Bact_Antivir_Def_Nuclease"/>
</dbReference>
<dbReference type="PANTHER" id="PTHR43581">
    <property type="entry name" value="ATP/GTP PHOSPHATASE"/>
    <property type="match status" value="1"/>
</dbReference>
<dbReference type="InterPro" id="IPR027417">
    <property type="entry name" value="P-loop_NTPase"/>
</dbReference>
<dbReference type="GO" id="GO:0005524">
    <property type="term" value="F:ATP binding"/>
    <property type="evidence" value="ECO:0007669"/>
    <property type="project" value="UniProtKB-KW"/>
</dbReference>
<comment type="caution">
    <text evidence="3">The sequence shown here is derived from an EMBL/GenBank/DDBJ whole genome shotgun (WGS) entry which is preliminary data.</text>
</comment>
<feature type="domain" description="OLD protein-like TOPRIM" evidence="2">
    <location>
        <begin position="345"/>
        <end position="413"/>
    </location>
</feature>
<proteinExistence type="predicted"/>
<dbReference type="Pfam" id="PF20469">
    <property type="entry name" value="OLD-like_TOPRIM"/>
    <property type="match status" value="1"/>
</dbReference>